<keyword evidence="7" id="KW-0067">ATP-binding</keyword>
<dbReference type="EMBL" id="LR586016">
    <property type="protein sequence ID" value="VIP03199.1"/>
    <property type="molecule type" value="Genomic_DNA"/>
</dbReference>
<organism evidence="11">
    <name type="scientific">Tuwongella immobilis</name>
    <dbReference type="NCBI Taxonomy" id="692036"/>
    <lineage>
        <taxon>Bacteria</taxon>
        <taxon>Pseudomonadati</taxon>
        <taxon>Planctomycetota</taxon>
        <taxon>Planctomycetia</taxon>
        <taxon>Gemmatales</taxon>
        <taxon>Gemmataceae</taxon>
        <taxon>Tuwongella</taxon>
    </lineage>
</organism>
<dbReference type="PANTHER" id="PTHR42914">
    <property type="entry name" value="7-CYANO-7-DEAZAGUANINE SYNTHASE"/>
    <property type="match status" value="1"/>
</dbReference>
<dbReference type="Gene3D" id="3.40.50.620">
    <property type="entry name" value="HUPs"/>
    <property type="match status" value="1"/>
</dbReference>
<evidence type="ECO:0000313" key="11">
    <source>
        <dbReference type="EMBL" id="VIP03199.1"/>
    </source>
</evidence>
<comment type="similarity">
    <text evidence="8">Belongs to the QueC family.</text>
</comment>
<protein>
    <recommendedName>
        <fullName evidence="9">7-cyano-7-deazaguanine synthase</fullName>
        <ecNumber evidence="9">6.3.4.20</ecNumber>
    </recommendedName>
</protein>
<dbReference type="SUPFAM" id="SSF52402">
    <property type="entry name" value="Adenine nucleotide alpha hydrolases-like"/>
    <property type="match status" value="1"/>
</dbReference>
<evidence type="ECO:0000256" key="7">
    <source>
        <dbReference type="ARBA" id="ARBA00022840"/>
    </source>
</evidence>
<sequence length="264" mass="29267">MRTIRNCGEVARTVAINGAMKPATSNPEPTSWPPPPPHSAIAVLISGGLDSAVLLGESLQWFEAVFPVYISTGSYWESVERLYLDRFLNAVAQPKLRPLKVLRVPTDDLYDDHWSMTGVGSPHFDAPDEAVYLPGRNVILLSKAMIWCHLQGIPFLATAPLDANPFPDATPDFVTRYQSVVNQAIDGSVQIIRPYIQMNKVSVIRRGKHLPLQHTFSCVHPIHDQHCGACNKCAERQFAFRDAAVADPTHYARPRSEKDSLCSV</sequence>
<name>A0A6C2YPU2_9BACT</name>
<evidence type="ECO:0000256" key="9">
    <source>
        <dbReference type="ARBA" id="ARBA00039149"/>
    </source>
</evidence>
<keyword evidence="5" id="KW-0671">Queuosine biosynthesis</keyword>
<evidence type="ECO:0000256" key="5">
    <source>
        <dbReference type="ARBA" id="ARBA00022785"/>
    </source>
</evidence>
<evidence type="ECO:0000256" key="8">
    <source>
        <dbReference type="ARBA" id="ARBA00037993"/>
    </source>
</evidence>
<keyword evidence="2" id="KW-0436">Ligase</keyword>
<dbReference type="InterPro" id="IPR014729">
    <property type="entry name" value="Rossmann-like_a/b/a_fold"/>
</dbReference>
<dbReference type="InParanoid" id="A0A6C2YPU2"/>
<keyword evidence="6" id="KW-0862">Zinc</keyword>
<dbReference type="GO" id="GO:0016874">
    <property type="term" value="F:ligase activity"/>
    <property type="evidence" value="ECO:0007669"/>
    <property type="project" value="UniProtKB-KW"/>
</dbReference>
<keyword evidence="12" id="KW-1185">Reference proteome</keyword>
<comment type="pathway">
    <text evidence="1">Purine metabolism; 7-cyano-7-deazaguanine biosynthesis.</text>
</comment>
<keyword evidence="4" id="KW-0547">Nucleotide-binding</keyword>
<dbReference type="InterPro" id="IPR018317">
    <property type="entry name" value="QueC"/>
</dbReference>
<accession>A0A6C2YPU2</accession>
<evidence type="ECO:0000256" key="2">
    <source>
        <dbReference type="ARBA" id="ARBA00022598"/>
    </source>
</evidence>
<evidence type="ECO:0000256" key="3">
    <source>
        <dbReference type="ARBA" id="ARBA00022723"/>
    </source>
</evidence>
<comment type="catalytic activity">
    <reaction evidence="10">
        <text>7-carboxy-7-carbaguanine + NH4(+) + 2 ATP = 7-cyano-7-carbaguanine + 2 AMP + 2 diphosphate + 2 H(+)</text>
        <dbReference type="Rhea" id="RHEA:27982"/>
        <dbReference type="ChEBI" id="CHEBI:15378"/>
        <dbReference type="ChEBI" id="CHEBI:28938"/>
        <dbReference type="ChEBI" id="CHEBI:30616"/>
        <dbReference type="ChEBI" id="CHEBI:33019"/>
        <dbReference type="ChEBI" id="CHEBI:45075"/>
        <dbReference type="ChEBI" id="CHEBI:61036"/>
        <dbReference type="ChEBI" id="CHEBI:456215"/>
        <dbReference type="EC" id="6.3.4.20"/>
    </reaction>
</comment>
<dbReference type="Pfam" id="PF06508">
    <property type="entry name" value="QueC"/>
    <property type="match status" value="1"/>
</dbReference>
<evidence type="ECO:0000313" key="12">
    <source>
        <dbReference type="Proteomes" id="UP000464378"/>
    </source>
</evidence>
<gene>
    <name evidence="11" type="ORF">GMBLW1_07610</name>
</gene>
<evidence type="ECO:0000256" key="1">
    <source>
        <dbReference type="ARBA" id="ARBA00005061"/>
    </source>
</evidence>
<evidence type="ECO:0000256" key="10">
    <source>
        <dbReference type="ARBA" id="ARBA00047890"/>
    </source>
</evidence>
<dbReference type="AlphaFoldDB" id="A0A6C2YPU2"/>
<keyword evidence="3" id="KW-0479">Metal-binding</keyword>
<dbReference type="KEGG" id="tim:GMBLW1_07610"/>
<dbReference type="Proteomes" id="UP000464378">
    <property type="component" value="Chromosome"/>
</dbReference>
<dbReference type="GO" id="GO:0008616">
    <property type="term" value="P:tRNA queuosine(34) biosynthetic process"/>
    <property type="evidence" value="ECO:0007669"/>
    <property type="project" value="UniProtKB-KW"/>
</dbReference>
<dbReference type="EMBL" id="LR593887">
    <property type="protein sequence ID" value="VTS03684.1"/>
    <property type="molecule type" value="Genomic_DNA"/>
</dbReference>
<dbReference type="PANTHER" id="PTHR42914:SF1">
    <property type="entry name" value="7-CYANO-7-DEAZAGUANINE SYNTHASE"/>
    <property type="match status" value="1"/>
</dbReference>
<reference evidence="11" key="1">
    <citation type="submission" date="2019-04" db="EMBL/GenBank/DDBJ databases">
        <authorList>
            <consortium name="Science for Life Laboratories"/>
        </authorList>
    </citation>
    <scope>NUCLEOTIDE SEQUENCE</scope>
    <source>
        <strain evidence="11">MBLW1</strain>
    </source>
</reference>
<dbReference type="GO" id="GO:0005524">
    <property type="term" value="F:ATP binding"/>
    <property type="evidence" value="ECO:0007669"/>
    <property type="project" value="UniProtKB-KW"/>
</dbReference>
<dbReference type="EC" id="6.3.4.20" evidence="9"/>
<proteinExistence type="inferred from homology"/>
<evidence type="ECO:0000256" key="4">
    <source>
        <dbReference type="ARBA" id="ARBA00022741"/>
    </source>
</evidence>
<evidence type="ECO:0000256" key="6">
    <source>
        <dbReference type="ARBA" id="ARBA00022833"/>
    </source>
</evidence>
<dbReference type="GO" id="GO:0046872">
    <property type="term" value="F:metal ion binding"/>
    <property type="evidence" value="ECO:0007669"/>
    <property type="project" value="UniProtKB-KW"/>
</dbReference>